<evidence type="ECO:0000256" key="6">
    <source>
        <dbReference type="ARBA" id="ARBA00022801"/>
    </source>
</evidence>
<dbReference type="Pfam" id="PF24626">
    <property type="entry name" value="SH3_Tf2-1"/>
    <property type="match status" value="1"/>
</dbReference>
<keyword evidence="6" id="KW-0378">Hydrolase</keyword>
<keyword evidence="5" id="KW-0255">Endonuclease</keyword>
<keyword evidence="2" id="KW-0808">Transferase</keyword>
<dbReference type="Gene3D" id="3.10.10.10">
    <property type="entry name" value="HIV Type 1 Reverse Transcriptase, subunit A, domain 1"/>
    <property type="match status" value="1"/>
</dbReference>
<feature type="domain" description="Tf2-1-like SH3-like" evidence="9">
    <location>
        <begin position="369"/>
        <end position="410"/>
    </location>
</feature>
<gene>
    <name evidence="10" type="ORF">V8G54_005494</name>
</gene>
<keyword evidence="3" id="KW-0548">Nucleotidyltransferase</keyword>
<dbReference type="SUPFAM" id="SSF56672">
    <property type="entry name" value="DNA/RNA polymerases"/>
    <property type="match status" value="1"/>
</dbReference>
<evidence type="ECO:0000256" key="5">
    <source>
        <dbReference type="ARBA" id="ARBA00022759"/>
    </source>
</evidence>
<evidence type="ECO:0000256" key="2">
    <source>
        <dbReference type="ARBA" id="ARBA00022679"/>
    </source>
</evidence>
<dbReference type="Pfam" id="PF00078">
    <property type="entry name" value="RVT_1"/>
    <property type="match status" value="1"/>
</dbReference>
<dbReference type="InterPro" id="IPR056924">
    <property type="entry name" value="SH3_Tf2-1"/>
</dbReference>
<feature type="domain" description="Reverse transcriptase" evidence="8">
    <location>
        <begin position="154"/>
        <end position="209"/>
    </location>
</feature>
<keyword evidence="1" id="KW-0645">Protease</keyword>
<keyword evidence="4" id="KW-0540">Nuclease</keyword>
<dbReference type="Gene3D" id="3.30.70.270">
    <property type="match status" value="1"/>
</dbReference>
<evidence type="ECO:0000256" key="3">
    <source>
        <dbReference type="ARBA" id="ARBA00022695"/>
    </source>
</evidence>
<dbReference type="Proteomes" id="UP001374535">
    <property type="component" value="Chromosome 2"/>
</dbReference>
<evidence type="ECO:0000259" key="8">
    <source>
        <dbReference type="Pfam" id="PF00078"/>
    </source>
</evidence>
<dbReference type="GO" id="GO:0006508">
    <property type="term" value="P:proteolysis"/>
    <property type="evidence" value="ECO:0007669"/>
    <property type="project" value="UniProtKB-KW"/>
</dbReference>
<organism evidence="10 11">
    <name type="scientific">Vigna mungo</name>
    <name type="common">Black gram</name>
    <name type="synonym">Phaseolus mungo</name>
    <dbReference type="NCBI Taxonomy" id="3915"/>
    <lineage>
        <taxon>Eukaryota</taxon>
        <taxon>Viridiplantae</taxon>
        <taxon>Streptophyta</taxon>
        <taxon>Embryophyta</taxon>
        <taxon>Tracheophyta</taxon>
        <taxon>Spermatophyta</taxon>
        <taxon>Magnoliopsida</taxon>
        <taxon>eudicotyledons</taxon>
        <taxon>Gunneridae</taxon>
        <taxon>Pentapetalae</taxon>
        <taxon>rosids</taxon>
        <taxon>fabids</taxon>
        <taxon>Fabales</taxon>
        <taxon>Fabaceae</taxon>
        <taxon>Papilionoideae</taxon>
        <taxon>50 kb inversion clade</taxon>
        <taxon>NPAAA clade</taxon>
        <taxon>indigoferoid/millettioid clade</taxon>
        <taxon>Phaseoleae</taxon>
        <taxon>Vigna</taxon>
    </lineage>
</organism>
<dbReference type="PANTHER" id="PTHR24559:SF450">
    <property type="entry name" value="RNA-DIRECTED DNA POLYMERASE HOMOLOG"/>
    <property type="match status" value="1"/>
</dbReference>
<reference evidence="10 11" key="1">
    <citation type="journal article" date="2023" name="Life. Sci Alliance">
        <title>Evolutionary insights into 3D genome organization and epigenetic landscape of Vigna mungo.</title>
        <authorList>
            <person name="Junaid A."/>
            <person name="Singh B."/>
            <person name="Bhatia S."/>
        </authorList>
    </citation>
    <scope>NUCLEOTIDE SEQUENCE [LARGE SCALE GENOMIC DNA]</scope>
    <source>
        <strain evidence="10">Urdbean</strain>
    </source>
</reference>
<dbReference type="InterPro" id="IPR053134">
    <property type="entry name" value="RNA-dir_DNA_polymerase"/>
</dbReference>
<dbReference type="PANTHER" id="PTHR24559">
    <property type="entry name" value="TRANSPOSON TY3-I GAG-POL POLYPROTEIN"/>
    <property type="match status" value="1"/>
</dbReference>
<dbReference type="GO" id="GO:0004519">
    <property type="term" value="F:endonuclease activity"/>
    <property type="evidence" value="ECO:0007669"/>
    <property type="project" value="UniProtKB-KW"/>
</dbReference>
<dbReference type="FunFam" id="3.10.10.10:FF:000007">
    <property type="entry name" value="Retrovirus-related Pol polyprotein from transposon 17.6-like Protein"/>
    <property type="match status" value="1"/>
</dbReference>
<sequence>MVDNTRLKDLANDVKKILELMESRNANYNLHFHTLETTIDELVKNIADASSSSAMKAPQWIFKAEQFFNYYNTLNDQSLTIAAIEFDKEMSWTDFTRVVELKFGPSAYECPRSNLFKLMQNGSFTALANRVHGVTIEALLDYFIGRLKLEIRRDVDLRSGYHQIRMKEDDRHKTNFRTRQGHYEWLVMPCGLSNAPTTFQCLVNDVVEEGALTTFDSLKVAMTKAHVLASPDYFEKSFTWETDASGIHNFIKDYVQNCLVCQQAKTATMPPIGLLQPLPIPNLVLEDATYFIIGLPLAHGYRIIMGVIHRLSKYANFVGLKTYYSSKVVTNNFMTTMVTKKYVDEKRIPKEVFVGDMVPVKLQHIGNIILRYFGPFLVVERIDVLAYKFLLPNSTKIHPVFHVPQLKICHGNHTQLYVPLPLTFNEQPPEDLDESEATWEDKDAFFNLEDKVIFKEEGIVRIEKDVEPEIEASAGEAHTGKDLFDEDTLNVMMMTIDPLSFEEVARSKKWRNAMMEEMDSIGQKYNLGIGLSTQ</sequence>
<accession>A0AAQ3P0J4</accession>
<dbReference type="GO" id="GO:0003964">
    <property type="term" value="F:RNA-directed DNA polymerase activity"/>
    <property type="evidence" value="ECO:0007669"/>
    <property type="project" value="UniProtKB-KW"/>
</dbReference>
<keyword evidence="11" id="KW-1185">Reference proteome</keyword>
<keyword evidence="7" id="KW-0695">RNA-directed DNA polymerase</keyword>
<evidence type="ECO:0000313" key="10">
    <source>
        <dbReference type="EMBL" id="WVZ18172.1"/>
    </source>
</evidence>
<evidence type="ECO:0000256" key="4">
    <source>
        <dbReference type="ARBA" id="ARBA00022722"/>
    </source>
</evidence>
<dbReference type="GO" id="GO:0008233">
    <property type="term" value="F:peptidase activity"/>
    <property type="evidence" value="ECO:0007669"/>
    <property type="project" value="UniProtKB-KW"/>
</dbReference>
<evidence type="ECO:0000256" key="1">
    <source>
        <dbReference type="ARBA" id="ARBA00022670"/>
    </source>
</evidence>
<evidence type="ECO:0000259" key="9">
    <source>
        <dbReference type="Pfam" id="PF24626"/>
    </source>
</evidence>
<dbReference type="InterPro" id="IPR043502">
    <property type="entry name" value="DNA/RNA_pol_sf"/>
</dbReference>
<name>A0AAQ3P0J4_VIGMU</name>
<proteinExistence type="predicted"/>
<evidence type="ECO:0000256" key="7">
    <source>
        <dbReference type="ARBA" id="ARBA00022918"/>
    </source>
</evidence>
<dbReference type="InterPro" id="IPR043128">
    <property type="entry name" value="Rev_trsase/Diguanyl_cyclase"/>
</dbReference>
<protein>
    <submittedName>
        <fullName evidence="10">Uncharacterized protein</fullName>
    </submittedName>
</protein>
<dbReference type="EMBL" id="CP144699">
    <property type="protein sequence ID" value="WVZ18172.1"/>
    <property type="molecule type" value="Genomic_DNA"/>
</dbReference>
<evidence type="ECO:0000313" key="11">
    <source>
        <dbReference type="Proteomes" id="UP001374535"/>
    </source>
</evidence>
<dbReference type="InterPro" id="IPR000477">
    <property type="entry name" value="RT_dom"/>
</dbReference>
<dbReference type="AlphaFoldDB" id="A0AAQ3P0J4"/>